<comment type="similarity">
    <text evidence="2">Belongs to the Clp1 family. NOL9/GRC3 subfamily.</text>
</comment>
<keyword evidence="5" id="KW-0808">Transferase</keyword>
<comment type="function">
    <text evidence="1">Polynucleotide 5'-kinase involved in rRNA processing.</text>
</comment>
<dbReference type="PANTHER" id="PTHR12755">
    <property type="entry name" value="CLEAVAGE/POLYADENYLATION FACTOR IA SUBUNIT CLP1P"/>
    <property type="match status" value="1"/>
</dbReference>
<evidence type="ECO:0000256" key="3">
    <source>
        <dbReference type="ARBA" id="ARBA00018706"/>
    </source>
</evidence>
<name>A0A9P4TY43_9PEZI</name>
<comment type="caution">
    <text evidence="11">The sequence shown here is derived from an EMBL/GenBank/DDBJ whole genome shotgun (WGS) entry which is preliminary data.</text>
</comment>
<evidence type="ECO:0000256" key="1">
    <source>
        <dbReference type="ARBA" id="ARBA00003798"/>
    </source>
</evidence>
<accession>A0A9P4TY43</accession>
<dbReference type="GO" id="GO:0051731">
    <property type="term" value="F:polynucleotide 5'-hydroxyl-kinase activity"/>
    <property type="evidence" value="ECO:0007669"/>
    <property type="project" value="InterPro"/>
</dbReference>
<dbReference type="EMBL" id="MU007046">
    <property type="protein sequence ID" value="KAF2429502.1"/>
    <property type="molecule type" value="Genomic_DNA"/>
</dbReference>
<evidence type="ECO:0000259" key="10">
    <source>
        <dbReference type="Pfam" id="PF16575"/>
    </source>
</evidence>
<keyword evidence="7" id="KW-0418">Kinase</keyword>
<evidence type="ECO:0000313" key="11">
    <source>
        <dbReference type="EMBL" id="KAF2429502.1"/>
    </source>
</evidence>
<dbReference type="OrthoDB" id="4054781at2759"/>
<dbReference type="GO" id="GO:0005524">
    <property type="term" value="F:ATP binding"/>
    <property type="evidence" value="ECO:0007669"/>
    <property type="project" value="UniProtKB-KW"/>
</dbReference>
<reference evidence="11" key="1">
    <citation type="journal article" date="2020" name="Stud. Mycol.">
        <title>101 Dothideomycetes genomes: a test case for predicting lifestyles and emergence of pathogens.</title>
        <authorList>
            <person name="Haridas S."/>
            <person name="Albert R."/>
            <person name="Binder M."/>
            <person name="Bloem J."/>
            <person name="Labutti K."/>
            <person name="Salamov A."/>
            <person name="Andreopoulos B."/>
            <person name="Baker S."/>
            <person name="Barry K."/>
            <person name="Bills G."/>
            <person name="Bluhm B."/>
            <person name="Cannon C."/>
            <person name="Castanera R."/>
            <person name="Culley D."/>
            <person name="Daum C."/>
            <person name="Ezra D."/>
            <person name="Gonzalez J."/>
            <person name="Henrissat B."/>
            <person name="Kuo A."/>
            <person name="Liang C."/>
            <person name="Lipzen A."/>
            <person name="Lutzoni F."/>
            <person name="Magnuson J."/>
            <person name="Mondo S."/>
            <person name="Nolan M."/>
            <person name="Ohm R."/>
            <person name="Pangilinan J."/>
            <person name="Park H.-J."/>
            <person name="Ramirez L."/>
            <person name="Alfaro M."/>
            <person name="Sun H."/>
            <person name="Tritt A."/>
            <person name="Yoshinaga Y."/>
            <person name="Zwiers L.-H."/>
            <person name="Turgeon B."/>
            <person name="Goodwin S."/>
            <person name="Spatafora J."/>
            <person name="Crous P."/>
            <person name="Grigoriev I."/>
        </authorList>
    </citation>
    <scope>NUCLEOTIDE SEQUENCE</scope>
    <source>
        <strain evidence="11">CBS 130266</strain>
    </source>
</reference>
<keyword evidence="8" id="KW-0067">ATP-binding</keyword>
<gene>
    <name evidence="11" type="ORF">EJ08DRAFT_661623</name>
</gene>
<evidence type="ECO:0000256" key="7">
    <source>
        <dbReference type="ARBA" id="ARBA00022777"/>
    </source>
</evidence>
<keyword evidence="6" id="KW-0547">Nucleotide-binding</keyword>
<evidence type="ECO:0000256" key="4">
    <source>
        <dbReference type="ARBA" id="ARBA00019824"/>
    </source>
</evidence>
<dbReference type="PANTHER" id="PTHR12755:SF3">
    <property type="entry name" value="POLYNUCLEOTIDE 5'-HYDROXYL-KINASE NOL9"/>
    <property type="match status" value="1"/>
</dbReference>
<proteinExistence type="inferred from homology"/>
<feature type="region of interest" description="Disordered" evidence="9">
    <location>
        <begin position="1"/>
        <end position="21"/>
    </location>
</feature>
<evidence type="ECO:0000313" key="12">
    <source>
        <dbReference type="Proteomes" id="UP000800235"/>
    </source>
</evidence>
<evidence type="ECO:0000256" key="9">
    <source>
        <dbReference type="SAM" id="MobiDB-lite"/>
    </source>
</evidence>
<keyword evidence="12" id="KW-1185">Reference proteome</keyword>
<dbReference type="AlphaFoldDB" id="A0A9P4TY43"/>
<dbReference type="Gene3D" id="3.40.50.300">
    <property type="entry name" value="P-loop containing nucleotide triphosphate hydrolases"/>
    <property type="match status" value="1"/>
</dbReference>
<dbReference type="InterPro" id="IPR045116">
    <property type="entry name" value="Clp1/Grc3"/>
</dbReference>
<dbReference type="GO" id="GO:0005634">
    <property type="term" value="C:nucleus"/>
    <property type="evidence" value="ECO:0007669"/>
    <property type="project" value="TreeGrafter"/>
</dbReference>
<evidence type="ECO:0000256" key="5">
    <source>
        <dbReference type="ARBA" id="ARBA00022679"/>
    </source>
</evidence>
<evidence type="ECO:0000256" key="6">
    <source>
        <dbReference type="ARBA" id="ARBA00022741"/>
    </source>
</evidence>
<dbReference type="GO" id="GO:0000448">
    <property type="term" value="P:cleavage in ITS2 between 5.8S rRNA and LSU-rRNA of tricistronic rRNA transcript (SSU-rRNA, 5.8S rRNA, LSU-rRNA)"/>
    <property type="evidence" value="ECO:0007669"/>
    <property type="project" value="TreeGrafter"/>
</dbReference>
<evidence type="ECO:0000256" key="8">
    <source>
        <dbReference type="ARBA" id="ARBA00022840"/>
    </source>
</evidence>
<evidence type="ECO:0000256" key="2">
    <source>
        <dbReference type="ARBA" id="ARBA00011003"/>
    </source>
</evidence>
<organism evidence="11 12">
    <name type="scientific">Tothia fuscella</name>
    <dbReference type="NCBI Taxonomy" id="1048955"/>
    <lineage>
        <taxon>Eukaryota</taxon>
        <taxon>Fungi</taxon>
        <taxon>Dikarya</taxon>
        <taxon>Ascomycota</taxon>
        <taxon>Pezizomycotina</taxon>
        <taxon>Dothideomycetes</taxon>
        <taxon>Pleosporomycetidae</taxon>
        <taxon>Venturiales</taxon>
        <taxon>Cylindrosympodiaceae</taxon>
        <taxon>Tothia</taxon>
    </lineage>
</organism>
<protein>
    <recommendedName>
        <fullName evidence="4">Polynucleotide 5'-hydroxyl-kinase GRC3</fullName>
    </recommendedName>
    <alternativeName>
        <fullName evidence="3">Polynucleotide 5'-hydroxyl-kinase grc3</fullName>
    </alternativeName>
</protein>
<dbReference type="Pfam" id="PF16575">
    <property type="entry name" value="CLP1_P"/>
    <property type="match status" value="1"/>
</dbReference>
<feature type="domain" description="Clp1 P-loop" evidence="10">
    <location>
        <begin position="307"/>
        <end position="511"/>
    </location>
</feature>
<dbReference type="InterPro" id="IPR027417">
    <property type="entry name" value="P-loop_NTPase"/>
</dbReference>
<dbReference type="InterPro" id="IPR032319">
    <property type="entry name" value="CLP1_P"/>
</dbReference>
<dbReference type="Proteomes" id="UP000800235">
    <property type="component" value="Unassembled WGS sequence"/>
</dbReference>
<sequence length="716" mass="79093">MSKKRKADTSSLPIQRKRSPNAISVEPLSAFAAARAKSQVGKPIPAPSGIVGGEFATLVPISPKHPLDKEKKKKKGKKLSIDAARLHLENGLNDQVRCTRDYESPPELNEFWDPSLDYESDDSGGERTKQAAKDIALPTQRYPLSTWKETETNVIARSSKSEHLKFAYGESLVILGQFKLKIHEGLVSIAGTILTSASKEQVIVTTRIKALPAVKCISSTGAEIEVFHFTPVQQTLQHLDRLSPLFSDILPKSKTGNQGSFIKLVDDDEEAKDNSLQALEIPATWQQTINNLCDGTQMRPVIVQVCGASNSGKATFSQLLLNNWLSIPSMQKREVAVAVLDINPNKSEHSLPGQISLVVTRVPTLSPACARPQSNYLETKIIRSHAIGLDGFRENREHYLEAVKDLLNCYKCLSEGDTLGFDISPDLPLIIACPAWYQGSGMDLNVSLTQVIRPSHIICLGESSPKAMGALQNAAGVIPLPILQPQPYQTIRPTRTLSELRDMQLLSYFHSNLYEEGAIHWEENPLTTRKPYIVSYKRGESDFAAIFIFGEVPVMYPNMLSTLLNGSLVSIIVMSEKDTKFIDLKTYRGEGDSIPYFPTGPKGYTTPFNPSTSSVIGVALIRSIDAEAQTLHILTPISMDVLARIPKERLVLAFGALECPGWAYTEDLYYREWAKGKGEKSKGAEFKTLPWVEEVGEESGRVSGVAMQAWKARRFQ</sequence>